<organism evidence="1 2">
    <name type="scientific">Tectimicrobiota bacterium</name>
    <dbReference type="NCBI Taxonomy" id="2528274"/>
    <lineage>
        <taxon>Bacteria</taxon>
        <taxon>Pseudomonadati</taxon>
        <taxon>Nitrospinota/Tectimicrobiota group</taxon>
        <taxon>Candidatus Tectimicrobiota</taxon>
    </lineage>
</organism>
<dbReference type="Proteomes" id="UP000712673">
    <property type="component" value="Unassembled WGS sequence"/>
</dbReference>
<reference evidence="1" key="1">
    <citation type="submission" date="2019-03" db="EMBL/GenBank/DDBJ databases">
        <title>Lake Tanganyika Metagenome-Assembled Genomes (MAGs).</title>
        <authorList>
            <person name="Tran P."/>
        </authorList>
    </citation>
    <scope>NUCLEOTIDE SEQUENCE</scope>
    <source>
        <strain evidence="1">K_DeepCast_65m_m2_066</strain>
    </source>
</reference>
<dbReference type="EMBL" id="VGLS01000547">
    <property type="protein sequence ID" value="MBM3225346.1"/>
    <property type="molecule type" value="Genomic_DNA"/>
</dbReference>
<sequence>MATLELINLHCHRKRDLTGKDEPRIKVDGVVVWNGVMNKGDDLSLRPTSVEFEGDCQVILDEMHNQNPKQIGAAVTIRESGNPASLHFKTSGAWYEMTFEVAVSPPATTSARRSI</sequence>
<comment type="caution">
    <text evidence="1">The sequence shown here is derived from an EMBL/GenBank/DDBJ whole genome shotgun (WGS) entry which is preliminary data.</text>
</comment>
<evidence type="ECO:0000313" key="2">
    <source>
        <dbReference type="Proteomes" id="UP000712673"/>
    </source>
</evidence>
<name>A0A938B3H8_UNCTE</name>
<accession>A0A938B3H8</accession>
<evidence type="ECO:0000313" key="1">
    <source>
        <dbReference type="EMBL" id="MBM3225346.1"/>
    </source>
</evidence>
<proteinExistence type="predicted"/>
<dbReference type="AlphaFoldDB" id="A0A938B3H8"/>
<protein>
    <submittedName>
        <fullName evidence="1">Uncharacterized protein</fullName>
    </submittedName>
</protein>
<gene>
    <name evidence="1" type="ORF">FJZ47_16295</name>
</gene>